<dbReference type="EMBL" id="JAAIUO010000003">
    <property type="protein sequence ID" value="NSK14580.1"/>
    <property type="molecule type" value="Genomic_DNA"/>
</dbReference>
<dbReference type="Pfam" id="PF13581">
    <property type="entry name" value="HATPase_c_2"/>
    <property type="match status" value="1"/>
</dbReference>
<dbReference type="GO" id="GO:0042174">
    <property type="term" value="P:negative regulation of sporulation resulting in formation of a cellular spore"/>
    <property type="evidence" value="ECO:0007669"/>
    <property type="project" value="InterPro"/>
</dbReference>
<keyword evidence="2 7" id="KW-0808">Transferase</keyword>
<dbReference type="SMART" id="SM00387">
    <property type="entry name" value="HATPase_c"/>
    <property type="match status" value="1"/>
</dbReference>
<comment type="similarity">
    <text evidence="7">Belongs to the anti-sigma-factor family.</text>
</comment>
<dbReference type="InterPro" id="IPR036890">
    <property type="entry name" value="HATPase_C_sf"/>
</dbReference>
<evidence type="ECO:0000256" key="7">
    <source>
        <dbReference type="HAMAP-Rule" id="MF_00637"/>
    </source>
</evidence>
<comment type="function">
    <text evidence="7">Binds to sigma F and blocks its ability to form an RNA polymerase holoenzyme (E-sigma F). Phosphorylates SpoIIAA on a serine residue. This phosphorylation may enable SpoIIAA to act as an anti-anti-sigma factor that counteracts SpoIIAB and thus releases sigma F from inhibition.</text>
</comment>
<keyword evidence="1 7" id="KW-0723">Serine/threonine-protein kinase</keyword>
<dbReference type="GO" id="GO:0004674">
    <property type="term" value="F:protein serine/threonine kinase activity"/>
    <property type="evidence" value="ECO:0007669"/>
    <property type="project" value="UniProtKB-KW"/>
</dbReference>
<sequence length="151" mass="16802">MEHTNEMELIFDSRSSNESFARVTVAAFMTSLNPTVEEVSDVKTAVSEAVTNAIIHGYEGEVHSIFIHGRTQGSTLFLTIRDEGVGMENVQQAMEPLYTTKPELDRSGMGFSFMEAFMDKLEVESEPGKGTTVKMEKTIGKGRRLWTTQSL</sequence>
<dbReference type="SUPFAM" id="SSF55874">
    <property type="entry name" value="ATPase domain of HSP90 chaperone/DNA topoisomerase II/histidine kinase"/>
    <property type="match status" value="1"/>
</dbReference>
<dbReference type="EC" id="2.7.11.1" evidence="7"/>
<reference evidence="10" key="2">
    <citation type="submission" date="2020-02" db="EMBL/GenBank/DDBJ databases">
        <authorList>
            <person name="Littmann E."/>
            <person name="Sorbara M."/>
        </authorList>
    </citation>
    <scope>NUCLEOTIDE SEQUENCE</scope>
    <source>
        <strain evidence="10">MSK.17.11</strain>
        <strain evidence="9">MSK.17.38</strain>
    </source>
</reference>
<proteinExistence type="inferred from homology"/>
<evidence type="ECO:0000313" key="12">
    <source>
        <dbReference type="Proteomes" id="UP000701680"/>
    </source>
</evidence>
<keyword evidence="6 7" id="KW-0749">Sporulation</keyword>
<dbReference type="OrthoDB" id="9768808at2"/>
<dbReference type="EMBL" id="JAAITX010000003">
    <property type="protein sequence ID" value="NVH58354.1"/>
    <property type="molecule type" value="Genomic_DNA"/>
</dbReference>
<dbReference type="GO" id="GO:0005524">
    <property type="term" value="F:ATP binding"/>
    <property type="evidence" value="ECO:0007669"/>
    <property type="project" value="UniProtKB-KW"/>
</dbReference>
<reference evidence="11 12" key="1">
    <citation type="journal article" date="2020" name="Cell Host Microbe">
        <title>Functional and Genomic Variation between Human-Derived Isolates of Lachnospiraceae Reveals Inter- and Intra-Species Diversity.</title>
        <authorList>
            <person name="Sorbara M.T."/>
            <person name="Littmann E.R."/>
            <person name="Fontana E."/>
            <person name="Moody T.U."/>
            <person name="Kohout C.E."/>
            <person name="Gjonbalaj M."/>
            <person name="Eaton V."/>
            <person name="Seok R."/>
            <person name="Leiner I.M."/>
            <person name="Pamer E.G."/>
        </authorList>
    </citation>
    <scope>NUCLEOTIDE SEQUENCE [LARGE SCALE GENOMIC DNA]</scope>
    <source>
        <strain evidence="10 11">MSK.17.11</strain>
        <strain evidence="9 12">MSK.17.38</strain>
    </source>
</reference>
<name>A0A850HI00_9FIRM</name>
<evidence type="ECO:0000256" key="1">
    <source>
        <dbReference type="ARBA" id="ARBA00022527"/>
    </source>
</evidence>
<protein>
    <recommendedName>
        <fullName evidence="7">Anti-sigma F factor</fullName>
        <ecNumber evidence="7">2.7.11.1</ecNumber>
    </recommendedName>
    <alternativeName>
        <fullName evidence="7">Stage II sporulation protein AB</fullName>
    </alternativeName>
</protein>
<dbReference type="InterPro" id="IPR010194">
    <property type="entry name" value="Anti-sigma_F"/>
</dbReference>
<dbReference type="Proteomes" id="UP000528555">
    <property type="component" value="Unassembled WGS sequence"/>
</dbReference>
<evidence type="ECO:0000313" key="10">
    <source>
        <dbReference type="EMBL" id="NVH58354.1"/>
    </source>
</evidence>
<dbReference type="GO" id="GO:0016989">
    <property type="term" value="F:sigma factor antagonist activity"/>
    <property type="evidence" value="ECO:0007669"/>
    <property type="project" value="InterPro"/>
</dbReference>
<evidence type="ECO:0000256" key="2">
    <source>
        <dbReference type="ARBA" id="ARBA00022679"/>
    </source>
</evidence>
<dbReference type="GO" id="GO:0030435">
    <property type="term" value="P:sporulation resulting in formation of a cellular spore"/>
    <property type="evidence" value="ECO:0007669"/>
    <property type="project" value="UniProtKB-KW"/>
</dbReference>
<evidence type="ECO:0000256" key="5">
    <source>
        <dbReference type="ARBA" id="ARBA00022840"/>
    </source>
</evidence>
<evidence type="ECO:0000256" key="6">
    <source>
        <dbReference type="ARBA" id="ARBA00022969"/>
    </source>
</evidence>
<evidence type="ECO:0000313" key="11">
    <source>
        <dbReference type="Proteomes" id="UP000528555"/>
    </source>
</evidence>
<evidence type="ECO:0000313" key="9">
    <source>
        <dbReference type="EMBL" id="NSK14580.1"/>
    </source>
</evidence>
<dbReference type="PANTHER" id="PTHR35526">
    <property type="entry name" value="ANTI-SIGMA-F FACTOR RSBW-RELATED"/>
    <property type="match status" value="1"/>
</dbReference>
<dbReference type="RefSeq" id="WP_101695011.1">
    <property type="nucleotide sequence ID" value="NZ_JAAITX010000003.1"/>
</dbReference>
<keyword evidence="5 7" id="KW-0067">ATP-binding</keyword>
<dbReference type="InterPro" id="IPR050267">
    <property type="entry name" value="Anti-sigma-factor_SerPK"/>
</dbReference>
<comment type="catalytic activity">
    <reaction evidence="7">
        <text>L-seryl-[protein] + ATP = O-phospho-L-seryl-[protein] + ADP + H(+)</text>
        <dbReference type="Rhea" id="RHEA:17989"/>
        <dbReference type="Rhea" id="RHEA-COMP:9863"/>
        <dbReference type="Rhea" id="RHEA-COMP:11604"/>
        <dbReference type="ChEBI" id="CHEBI:15378"/>
        <dbReference type="ChEBI" id="CHEBI:29999"/>
        <dbReference type="ChEBI" id="CHEBI:30616"/>
        <dbReference type="ChEBI" id="CHEBI:83421"/>
        <dbReference type="ChEBI" id="CHEBI:456216"/>
        <dbReference type="EC" id="2.7.11.1"/>
    </reaction>
</comment>
<evidence type="ECO:0000259" key="8">
    <source>
        <dbReference type="SMART" id="SM00387"/>
    </source>
</evidence>
<dbReference type="PANTHER" id="PTHR35526:SF3">
    <property type="entry name" value="ANTI-SIGMA-F FACTOR RSBW"/>
    <property type="match status" value="1"/>
</dbReference>
<gene>
    <name evidence="7" type="primary">spoIIAB</name>
    <name evidence="10" type="ORF">G5A66_06765</name>
    <name evidence="9" type="ORF">G5A75_06785</name>
</gene>
<dbReference type="Gene3D" id="3.30.565.10">
    <property type="entry name" value="Histidine kinase-like ATPase, C-terminal domain"/>
    <property type="match status" value="1"/>
</dbReference>
<accession>A0A850HI00</accession>
<evidence type="ECO:0000256" key="3">
    <source>
        <dbReference type="ARBA" id="ARBA00022741"/>
    </source>
</evidence>
<dbReference type="Proteomes" id="UP000701680">
    <property type="component" value="Unassembled WGS sequence"/>
</dbReference>
<comment type="catalytic activity">
    <reaction evidence="7">
        <text>L-threonyl-[protein] + ATP = O-phospho-L-threonyl-[protein] + ADP + H(+)</text>
        <dbReference type="Rhea" id="RHEA:46608"/>
        <dbReference type="Rhea" id="RHEA-COMP:11060"/>
        <dbReference type="Rhea" id="RHEA-COMP:11605"/>
        <dbReference type="ChEBI" id="CHEBI:15378"/>
        <dbReference type="ChEBI" id="CHEBI:30013"/>
        <dbReference type="ChEBI" id="CHEBI:30616"/>
        <dbReference type="ChEBI" id="CHEBI:61977"/>
        <dbReference type="ChEBI" id="CHEBI:456216"/>
        <dbReference type="EC" id="2.7.11.1"/>
    </reaction>
</comment>
<dbReference type="InterPro" id="IPR003594">
    <property type="entry name" value="HATPase_dom"/>
</dbReference>
<keyword evidence="3 7" id="KW-0547">Nucleotide-binding</keyword>
<dbReference type="AlphaFoldDB" id="A0A850HI00"/>
<comment type="caution">
    <text evidence="10">The sequence shown here is derived from an EMBL/GenBank/DDBJ whole genome shotgun (WGS) entry which is preliminary data.</text>
</comment>
<dbReference type="HAMAP" id="MF_00637">
    <property type="entry name" value="Anti_sigma_F"/>
    <property type="match status" value="1"/>
</dbReference>
<evidence type="ECO:0000256" key="4">
    <source>
        <dbReference type="ARBA" id="ARBA00022777"/>
    </source>
</evidence>
<keyword evidence="4 7" id="KW-0418">Kinase</keyword>
<keyword evidence="11" id="KW-1185">Reference proteome</keyword>
<feature type="domain" description="Histidine kinase/HSP90-like ATPase" evidence="8">
    <location>
        <begin position="37"/>
        <end position="141"/>
    </location>
</feature>
<dbReference type="GO" id="GO:0030436">
    <property type="term" value="P:asexual sporulation"/>
    <property type="evidence" value="ECO:0007669"/>
    <property type="project" value="UniProtKB-UniRule"/>
</dbReference>
<organism evidence="10 11">
    <name type="scientific">Dorea phocaeensis</name>
    <dbReference type="NCBI Taxonomy" id="2040291"/>
    <lineage>
        <taxon>Bacteria</taxon>
        <taxon>Bacillati</taxon>
        <taxon>Bacillota</taxon>
        <taxon>Clostridia</taxon>
        <taxon>Lachnospirales</taxon>
        <taxon>Lachnospiraceae</taxon>
        <taxon>Dorea</taxon>
    </lineage>
</organism>
<dbReference type="NCBIfam" id="TIGR01925">
    <property type="entry name" value="spIIAB"/>
    <property type="match status" value="1"/>
</dbReference>